<dbReference type="VEuPathDB" id="CryptoDB:Vbra_7936"/>
<feature type="domain" description="Chromo" evidence="4">
    <location>
        <begin position="93"/>
        <end position="141"/>
    </location>
</feature>
<gene>
    <name evidence="5" type="ORF">Vbra_7936</name>
</gene>
<dbReference type="Gene3D" id="2.40.50.40">
    <property type="match status" value="2"/>
</dbReference>
<dbReference type="InterPro" id="IPR016197">
    <property type="entry name" value="Chromo-like_dom_sf"/>
</dbReference>
<reference evidence="5 6" key="1">
    <citation type="submission" date="2014-11" db="EMBL/GenBank/DDBJ databases">
        <authorList>
            <person name="Zhu J."/>
            <person name="Qi W."/>
            <person name="Song R."/>
        </authorList>
    </citation>
    <scope>NUCLEOTIDE SEQUENCE [LARGE SCALE GENOMIC DNA]</scope>
</reference>
<keyword evidence="2" id="KW-0539">Nucleus</keyword>
<dbReference type="EMBL" id="CDMY01000273">
    <property type="protein sequence ID" value="CEL98550.1"/>
    <property type="molecule type" value="Genomic_DNA"/>
</dbReference>
<dbReference type="AlphaFoldDB" id="A0A0G4EMD9"/>
<dbReference type="GO" id="GO:0005634">
    <property type="term" value="C:nucleus"/>
    <property type="evidence" value="ECO:0007669"/>
    <property type="project" value="UniProtKB-SubCell"/>
</dbReference>
<name>A0A0G4EMD9_VITBC</name>
<evidence type="ECO:0000313" key="6">
    <source>
        <dbReference type="Proteomes" id="UP000041254"/>
    </source>
</evidence>
<proteinExistence type="predicted"/>
<evidence type="ECO:0000259" key="4">
    <source>
        <dbReference type="PROSITE" id="PS50013"/>
    </source>
</evidence>
<protein>
    <recommendedName>
        <fullName evidence="4">Chromo domain-containing protein</fullName>
    </recommendedName>
</protein>
<dbReference type="InterPro" id="IPR023780">
    <property type="entry name" value="Chromo_domain"/>
</dbReference>
<dbReference type="PROSITE" id="PS00598">
    <property type="entry name" value="CHROMO_1"/>
    <property type="match status" value="1"/>
</dbReference>
<dbReference type="Proteomes" id="UP000041254">
    <property type="component" value="Unassembled WGS sequence"/>
</dbReference>
<evidence type="ECO:0000313" key="5">
    <source>
        <dbReference type="EMBL" id="CEL98550.1"/>
    </source>
</evidence>
<evidence type="ECO:0000256" key="1">
    <source>
        <dbReference type="ARBA" id="ARBA00004123"/>
    </source>
</evidence>
<dbReference type="Pfam" id="PF00385">
    <property type="entry name" value="Chromo"/>
    <property type="match status" value="1"/>
</dbReference>
<dbReference type="SUPFAM" id="SSF54160">
    <property type="entry name" value="Chromo domain-like"/>
    <property type="match status" value="2"/>
</dbReference>
<keyword evidence="6" id="KW-1185">Reference proteome</keyword>
<sequence length="190" mass="21671">MHEEDIACMDREEDDSSPFDPWQIDVPSADGVATSNIEEIKDCMFQDGQWYFLVSYAFLDDSYNTWEPEASLQQSLPESLQTVCEQLKQNAQYAIDDIREVQYNKPDSKYYFLIKWLGFDENENTWEPEENILDTDLCSSLKLKSLGPWFTALVPQIESEPVQPLPPKPSPSAGDDAASPPDLDTDSEPF</sequence>
<dbReference type="SMART" id="SM00298">
    <property type="entry name" value="CHROMO"/>
    <property type="match status" value="2"/>
</dbReference>
<organism evidence="5 6">
    <name type="scientific">Vitrella brassicaformis (strain CCMP3155)</name>
    <dbReference type="NCBI Taxonomy" id="1169540"/>
    <lineage>
        <taxon>Eukaryota</taxon>
        <taxon>Sar</taxon>
        <taxon>Alveolata</taxon>
        <taxon>Colpodellida</taxon>
        <taxon>Vitrellaceae</taxon>
        <taxon>Vitrella</taxon>
    </lineage>
</organism>
<dbReference type="PANTHER" id="PTHR22812">
    <property type="entry name" value="CHROMOBOX PROTEIN"/>
    <property type="match status" value="1"/>
</dbReference>
<dbReference type="CDD" id="cd00024">
    <property type="entry name" value="CD_CSD"/>
    <property type="match status" value="2"/>
</dbReference>
<dbReference type="InterPro" id="IPR023779">
    <property type="entry name" value="Chromodomain_CS"/>
</dbReference>
<evidence type="ECO:0000256" key="3">
    <source>
        <dbReference type="SAM" id="MobiDB-lite"/>
    </source>
</evidence>
<dbReference type="InterPro" id="IPR000953">
    <property type="entry name" value="Chromo/chromo_shadow_dom"/>
</dbReference>
<dbReference type="OrthoDB" id="313371at2759"/>
<accession>A0A0G4EMD9</accession>
<dbReference type="PROSITE" id="PS50013">
    <property type="entry name" value="CHROMO_2"/>
    <property type="match status" value="1"/>
</dbReference>
<dbReference type="InterPro" id="IPR051219">
    <property type="entry name" value="Heterochromatin_chromo-domain"/>
</dbReference>
<feature type="region of interest" description="Disordered" evidence="3">
    <location>
        <begin position="158"/>
        <end position="190"/>
    </location>
</feature>
<evidence type="ECO:0000256" key="2">
    <source>
        <dbReference type="ARBA" id="ARBA00023242"/>
    </source>
</evidence>
<dbReference type="InParanoid" id="A0A0G4EMD9"/>
<feature type="region of interest" description="Disordered" evidence="3">
    <location>
        <begin position="1"/>
        <end position="21"/>
    </location>
</feature>
<comment type="subcellular location">
    <subcellularLocation>
        <location evidence="1">Nucleus</location>
    </subcellularLocation>
</comment>
<feature type="compositionally biased region" description="Basic and acidic residues" evidence="3">
    <location>
        <begin position="1"/>
        <end position="10"/>
    </location>
</feature>